<evidence type="ECO:0000313" key="1">
    <source>
        <dbReference type="EMBL" id="MBO0360542.1"/>
    </source>
</evidence>
<dbReference type="RefSeq" id="WP_206986461.1">
    <property type="nucleotide sequence ID" value="NZ_JAFLQZ010000020.1"/>
</dbReference>
<proteinExistence type="predicted"/>
<protein>
    <submittedName>
        <fullName evidence="1">Uncharacterized protein</fullName>
    </submittedName>
</protein>
<gene>
    <name evidence="1" type="ORF">J0X19_21450</name>
</gene>
<name>A0A939F0J5_9BACT</name>
<evidence type="ECO:0000313" key="2">
    <source>
        <dbReference type="Proteomes" id="UP000664144"/>
    </source>
</evidence>
<dbReference type="EMBL" id="JAFLQZ010000020">
    <property type="protein sequence ID" value="MBO0360542.1"/>
    <property type="molecule type" value="Genomic_DNA"/>
</dbReference>
<dbReference type="AlphaFoldDB" id="A0A939F0J5"/>
<organism evidence="1 2">
    <name type="scientific">Hymenobacter telluris</name>
    <dbReference type="NCBI Taxonomy" id="2816474"/>
    <lineage>
        <taxon>Bacteria</taxon>
        <taxon>Pseudomonadati</taxon>
        <taxon>Bacteroidota</taxon>
        <taxon>Cytophagia</taxon>
        <taxon>Cytophagales</taxon>
        <taxon>Hymenobacteraceae</taxon>
        <taxon>Hymenobacter</taxon>
    </lineage>
</organism>
<sequence>MENIHAVESVSGWIGGGNHELKIRFDSQDILIRNLASSKVLVRIPYDAIEVVEAPTTFQVSKLSEREYSPGKFQVGDVRIELPAYWADQLLQHMAAAPPPITS</sequence>
<keyword evidence="2" id="KW-1185">Reference proteome</keyword>
<accession>A0A939F0J5</accession>
<comment type="caution">
    <text evidence="1">The sequence shown here is derived from an EMBL/GenBank/DDBJ whole genome shotgun (WGS) entry which is preliminary data.</text>
</comment>
<reference evidence="1" key="1">
    <citation type="submission" date="2021-03" db="EMBL/GenBank/DDBJ databases">
        <authorList>
            <person name="Kim M.K."/>
        </authorList>
    </citation>
    <scope>NUCLEOTIDE SEQUENCE</scope>
    <source>
        <strain evidence="1">BT186</strain>
    </source>
</reference>
<dbReference type="Proteomes" id="UP000664144">
    <property type="component" value="Unassembled WGS sequence"/>
</dbReference>